<reference evidence="2" key="1">
    <citation type="submission" date="2020-10" db="EMBL/GenBank/DDBJ databases">
        <authorList>
            <person name="Abbas A."/>
            <person name="Razzaq R."/>
            <person name="Waqas M."/>
            <person name="Abbas N."/>
            <person name="Nielsen T.K."/>
            <person name="Hansen L.H."/>
            <person name="Hussain S."/>
            <person name="Shahid M."/>
        </authorList>
    </citation>
    <scope>NUCLEOTIDE SEQUENCE</scope>
    <source>
        <strain evidence="2">S14</strain>
    </source>
</reference>
<dbReference type="CDD" id="cd03809">
    <property type="entry name" value="GT4_MtfB-like"/>
    <property type="match status" value="1"/>
</dbReference>
<dbReference type="EMBL" id="JADBEO010000011">
    <property type="protein sequence ID" value="MDR4306303.1"/>
    <property type="molecule type" value="Genomic_DNA"/>
</dbReference>
<sequence>MPRTVLDVTRLLTRASYEVATGVDRVEMAYARRALAMPAERVGFAAVVGQRSVPLEADAVRSFIEALDAKWRGVAGDDAAARRLALRLGAQPPAGRPDAEAPRRHVRRLALSLKAAAAGAYLRSPVEPGDAYVHVSHIRLDRPKAFHRLAAQGARLAIMAHDLIPIRFPEYARPGEDERHRRRMTTAIETASTVIANSAETARDFLAFAAEQKLPAPPVIPALLGLEPGFAPDAPALQAARPYFLTLGTIEPRKNHLLLLHLWRRLAERMGEETPALVIVGRRGWENEMVVDLLERSPSIRRHVVEANDLSDVALTALIKGARALLFPSFSEGYGLPLAEALSLGSPALASDLAAFREIAGDRIDYLDPLDAPGWERAVLDYASATSTARADALARLAGFAAPTWEEHFRMVRDATGLD</sequence>
<dbReference type="Gene3D" id="3.40.50.2000">
    <property type="entry name" value="Glycogen Phosphorylase B"/>
    <property type="match status" value="1"/>
</dbReference>
<keyword evidence="3" id="KW-1185">Reference proteome</keyword>
<feature type="domain" description="Glycosyl transferase family 1" evidence="1">
    <location>
        <begin position="239"/>
        <end position="362"/>
    </location>
</feature>
<name>A0ABU1DDV9_9HYPH</name>
<dbReference type="RefSeq" id="WP_309390079.1">
    <property type="nucleotide sequence ID" value="NZ_JADBEO010000011.1"/>
</dbReference>
<comment type="caution">
    <text evidence="2">The sequence shown here is derived from an EMBL/GenBank/DDBJ whole genome shotgun (WGS) entry which is preliminary data.</text>
</comment>
<dbReference type="PANTHER" id="PTHR46401">
    <property type="entry name" value="GLYCOSYLTRANSFERASE WBBK-RELATED"/>
    <property type="match status" value="1"/>
</dbReference>
<organism evidence="2 3">
    <name type="scientific">Chelatococcus sambhunathii</name>
    <dbReference type="NCBI Taxonomy" id="363953"/>
    <lineage>
        <taxon>Bacteria</taxon>
        <taxon>Pseudomonadati</taxon>
        <taxon>Pseudomonadota</taxon>
        <taxon>Alphaproteobacteria</taxon>
        <taxon>Hyphomicrobiales</taxon>
        <taxon>Chelatococcaceae</taxon>
        <taxon>Chelatococcus</taxon>
    </lineage>
</organism>
<evidence type="ECO:0000313" key="2">
    <source>
        <dbReference type="EMBL" id="MDR4306303.1"/>
    </source>
</evidence>
<dbReference type="SUPFAM" id="SSF53756">
    <property type="entry name" value="UDP-Glycosyltransferase/glycogen phosphorylase"/>
    <property type="match status" value="1"/>
</dbReference>
<protein>
    <submittedName>
        <fullName evidence="2">Glycosyltransferase family 4 protein</fullName>
    </submittedName>
</protein>
<dbReference type="InterPro" id="IPR001296">
    <property type="entry name" value="Glyco_trans_1"/>
</dbReference>
<dbReference type="PANTHER" id="PTHR46401:SF9">
    <property type="entry name" value="MANNOSYLTRANSFERASE A"/>
    <property type="match status" value="1"/>
</dbReference>
<gene>
    <name evidence="2" type="ORF">IHQ68_06690</name>
</gene>
<accession>A0ABU1DDV9</accession>
<dbReference type="Pfam" id="PF00534">
    <property type="entry name" value="Glycos_transf_1"/>
    <property type="match status" value="1"/>
</dbReference>
<proteinExistence type="predicted"/>
<evidence type="ECO:0000313" key="3">
    <source>
        <dbReference type="Proteomes" id="UP001181622"/>
    </source>
</evidence>
<dbReference type="Proteomes" id="UP001181622">
    <property type="component" value="Unassembled WGS sequence"/>
</dbReference>
<evidence type="ECO:0000259" key="1">
    <source>
        <dbReference type="Pfam" id="PF00534"/>
    </source>
</evidence>